<dbReference type="Proteomes" id="UP000196027">
    <property type="component" value="Chromosome"/>
</dbReference>
<feature type="chain" id="PRO_5011008144" evidence="1">
    <location>
        <begin position="24"/>
        <end position="319"/>
    </location>
</feature>
<dbReference type="OrthoDB" id="5701275at2"/>
<accession>A0A1Y0IF26</accession>
<proteinExistence type="predicted"/>
<name>A0A1Y0IF26_9GAMM</name>
<dbReference type="KEGG" id="ome:OLMES_4872"/>
<sequence length="319" mass="35403">MKKTTLITTTSLCMLIGSQAVSAQNITIIPQLAVQYKNLDFDQKIKFGFKPSDGSGTRERLNEDYTGGFEAQIPTLSASLTGYYSGMFVTLKYDSNVTETQTDSTVGFTNGPTDVDRSDISLTVGYNIVDNLNIFGGYMRGQTELTPEPGYVDDIEGSQQFYLGCVFSDDSSIPCTPPVFSNLAKDHEILGLEPYKQEYEENGWFVGASYGVALGSGNLSFSIAYALMQGEYRDNYLQGVVEADSVFKGDSKGLSLGVTWREQLSDTTGYFIDLRRQEYDMDADDEKGLLDNEFGVPLFEKTETEERMTTLTAGLHWYF</sequence>
<protein>
    <submittedName>
        <fullName evidence="2">Uncharacterized protein</fullName>
    </submittedName>
</protein>
<dbReference type="AlphaFoldDB" id="A0A1Y0IF26"/>
<evidence type="ECO:0000313" key="3">
    <source>
        <dbReference type="Proteomes" id="UP000196027"/>
    </source>
</evidence>
<reference evidence="2 3" key="1">
    <citation type="submission" date="2017-05" db="EMBL/GenBank/DDBJ databases">
        <title>Genomic insights into alkan degradation activity of Oleiphilus messinensis.</title>
        <authorList>
            <person name="Kozyavkin S.A."/>
            <person name="Slesarev A.I."/>
            <person name="Golyshin P.N."/>
            <person name="Korzhenkov A."/>
            <person name="Golyshina O.N."/>
            <person name="Toshchakov S.V."/>
        </authorList>
    </citation>
    <scope>NUCLEOTIDE SEQUENCE [LARGE SCALE GENOMIC DNA]</scope>
    <source>
        <strain evidence="2 3">ME102</strain>
    </source>
</reference>
<evidence type="ECO:0000256" key="1">
    <source>
        <dbReference type="SAM" id="SignalP"/>
    </source>
</evidence>
<gene>
    <name evidence="2" type="ORF">OLMES_4872</name>
</gene>
<dbReference type="RefSeq" id="WP_087463594.1">
    <property type="nucleotide sequence ID" value="NZ_CP021425.1"/>
</dbReference>
<keyword evidence="3" id="KW-1185">Reference proteome</keyword>
<keyword evidence="1" id="KW-0732">Signal</keyword>
<organism evidence="2 3">
    <name type="scientific">Oleiphilus messinensis</name>
    <dbReference type="NCBI Taxonomy" id="141451"/>
    <lineage>
        <taxon>Bacteria</taxon>
        <taxon>Pseudomonadati</taxon>
        <taxon>Pseudomonadota</taxon>
        <taxon>Gammaproteobacteria</taxon>
        <taxon>Oceanospirillales</taxon>
        <taxon>Oleiphilaceae</taxon>
        <taxon>Oleiphilus</taxon>
    </lineage>
</organism>
<evidence type="ECO:0000313" key="2">
    <source>
        <dbReference type="EMBL" id="ARU58860.1"/>
    </source>
</evidence>
<dbReference type="EMBL" id="CP021425">
    <property type="protein sequence ID" value="ARU58860.1"/>
    <property type="molecule type" value="Genomic_DNA"/>
</dbReference>
<feature type="signal peptide" evidence="1">
    <location>
        <begin position="1"/>
        <end position="23"/>
    </location>
</feature>
<dbReference type="SUPFAM" id="SSF56935">
    <property type="entry name" value="Porins"/>
    <property type="match status" value="1"/>
</dbReference>